<evidence type="ECO:0008006" key="6">
    <source>
        <dbReference type="Google" id="ProtNLM"/>
    </source>
</evidence>
<name>A0A8C8FFD6_ONCTS</name>
<gene>
    <name evidence="4" type="primary">LOC112254753</name>
</gene>
<feature type="compositionally biased region" description="Acidic residues" evidence="1">
    <location>
        <begin position="81"/>
        <end position="98"/>
    </location>
</feature>
<dbReference type="PROSITE" id="PS50222">
    <property type="entry name" value="EF_HAND_2"/>
    <property type="match status" value="1"/>
</dbReference>
<dbReference type="PRINTS" id="PR00625">
    <property type="entry name" value="JDOMAIN"/>
</dbReference>
<organism evidence="4 5">
    <name type="scientific">Oncorhynchus tshawytscha</name>
    <name type="common">Chinook salmon</name>
    <name type="synonym">Salmo tshawytscha</name>
    <dbReference type="NCBI Taxonomy" id="74940"/>
    <lineage>
        <taxon>Eukaryota</taxon>
        <taxon>Metazoa</taxon>
        <taxon>Chordata</taxon>
        <taxon>Craniata</taxon>
        <taxon>Vertebrata</taxon>
        <taxon>Euteleostomi</taxon>
        <taxon>Actinopterygii</taxon>
        <taxon>Neopterygii</taxon>
        <taxon>Teleostei</taxon>
        <taxon>Protacanthopterygii</taxon>
        <taxon>Salmoniformes</taxon>
        <taxon>Salmonidae</taxon>
        <taxon>Salmoninae</taxon>
        <taxon>Oncorhynchus</taxon>
    </lineage>
</organism>
<reference evidence="4" key="1">
    <citation type="submission" date="2025-08" db="UniProtKB">
        <authorList>
            <consortium name="Ensembl"/>
        </authorList>
    </citation>
    <scope>IDENTIFICATION</scope>
</reference>
<dbReference type="Pfam" id="PF14901">
    <property type="entry name" value="Jiv90"/>
    <property type="match status" value="1"/>
</dbReference>
<protein>
    <recommendedName>
        <fullName evidence="6">J domain-containing protein</fullName>
    </recommendedName>
</protein>
<dbReference type="PANTHER" id="PTHR44665">
    <property type="entry name" value="DNAJ HOMOLOG SUBFAMILY C MEMBER 14"/>
    <property type="match status" value="1"/>
</dbReference>
<sequence>MEKEVAEREVEMKGETWTVEATEESPEELLSGVPHLPSSTAMPDQWEVRGDEEETQQVPNKEMTDYIKVTPQDIQSPVNQEDSEDVEEEDCGIAEDNEVSLRQKGVVHLEREGNEETEGGDEEESGGKEPSINEESGWRNSGAGGRRGRSRNSGGGGAASEQNTQATSSSSSSYLPKVSLSSGGGRHKQTRRRNHHHQQGRGRRRTGTQLALAFRELLSESLSPWCISCIHMVVEVIVTMTHRCGVAVEVGGVALYDLGSQMLNRVTDVPGMKADAQRVLERARCAGAVLVVKSVRLVKWVRKASLTCFGLLCAVVLLGFQWARFTLVRLGGERAQRWWTAMQDSRVWRRVASLVERVSSWFRRRATQVPPLTPDSPGGAGRYQPGKELERLLALAQVPEEELDPFTVLGVEAHATEAELKRAYRQLAVQVHPDKNKHPRAGEAFKVLRAAWDIVSIPETRREYELKRMAKTELSKSMNEFLTKLQDDLKEAMNTMMCTKCEGKHRRFEMDREPAEARFCAECNRRHSAEEGDLWAESSMLGLRITYFACMDGKVYDITEWAGCQRIGISPDTHRVPYHISFGSKNNSNSTQRHRTPPGPEHPPPGPTNPADLQDFFNRIFQGGPPPDMAANGGFFPSGPPPHHPSGAGLGPSGPFSPPPPQTGFFVPPGGPRPEPSETWAESGGKPPPRRKKKVRKPFQRKYRKIRLNEVFADLDQNRDLEFDFQELIPLIAMVTSACHDLFSPDHNH</sequence>
<feature type="region of interest" description="Disordered" evidence="1">
    <location>
        <begin position="18"/>
        <end position="206"/>
    </location>
</feature>
<feature type="compositionally biased region" description="Basic residues" evidence="1">
    <location>
        <begin position="688"/>
        <end position="699"/>
    </location>
</feature>
<reference evidence="4" key="2">
    <citation type="submission" date="2025-09" db="UniProtKB">
        <authorList>
            <consortium name="Ensembl"/>
        </authorList>
    </citation>
    <scope>IDENTIFICATION</scope>
</reference>
<dbReference type="Proteomes" id="UP000694402">
    <property type="component" value="Unassembled WGS sequence"/>
</dbReference>
<feature type="domain" description="J" evidence="2">
    <location>
        <begin position="404"/>
        <end position="468"/>
    </location>
</feature>
<dbReference type="Ensembl" id="ENSOTST00005035831.2">
    <property type="protein sequence ID" value="ENSOTSP00005033040.1"/>
    <property type="gene ID" value="ENSOTSG00005015536.2"/>
</dbReference>
<dbReference type="GO" id="GO:0050780">
    <property type="term" value="F:dopamine receptor binding"/>
    <property type="evidence" value="ECO:0007669"/>
    <property type="project" value="TreeGrafter"/>
</dbReference>
<keyword evidence="5" id="KW-1185">Reference proteome</keyword>
<dbReference type="SUPFAM" id="SSF46565">
    <property type="entry name" value="Chaperone J-domain"/>
    <property type="match status" value="1"/>
</dbReference>
<feature type="domain" description="EF-hand" evidence="3">
    <location>
        <begin position="703"/>
        <end position="738"/>
    </location>
</feature>
<dbReference type="SMART" id="SM00271">
    <property type="entry name" value="DnaJ"/>
    <property type="match status" value="1"/>
</dbReference>
<proteinExistence type="predicted"/>
<dbReference type="GeneTree" id="ENSGT00940000155637"/>
<evidence type="ECO:0000313" key="5">
    <source>
        <dbReference type="Proteomes" id="UP000694402"/>
    </source>
</evidence>
<evidence type="ECO:0000313" key="4">
    <source>
        <dbReference type="Ensembl" id="ENSOTSP00005033040.1"/>
    </source>
</evidence>
<dbReference type="GO" id="GO:0005509">
    <property type="term" value="F:calcium ion binding"/>
    <property type="evidence" value="ECO:0007669"/>
    <property type="project" value="InterPro"/>
</dbReference>
<evidence type="ECO:0000256" key="1">
    <source>
        <dbReference type="SAM" id="MobiDB-lite"/>
    </source>
</evidence>
<dbReference type="InterPro" id="IPR036869">
    <property type="entry name" value="J_dom_sf"/>
</dbReference>
<dbReference type="InterPro" id="IPR032843">
    <property type="entry name" value="Jiv"/>
</dbReference>
<dbReference type="Gene3D" id="1.10.287.110">
    <property type="entry name" value="DnaJ domain"/>
    <property type="match status" value="1"/>
</dbReference>
<feature type="compositionally biased region" description="Acidic residues" evidence="1">
    <location>
        <begin position="115"/>
        <end position="124"/>
    </location>
</feature>
<feature type="compositionally biased region" description="Pro residues" evidence="1">
    <location>
        <begin position="597"/>
        <end position="608"/>
    </location>
</feature>
<dbReference type="Pfam" id="PF00226">
    <property type="entry name" value="DnaJ"/>
    <property type="match status" value="1"/>
</dbReference>
<dbReference type="PANTHER" id="PTHR44665:SF1">
    <property type="entry name" value="DNAJ HOMOLOG SUBFAMILY C MEMBER 14"/>
    <property type="match status" value="1"/>
</dbReference>
<feature type="region of interest" description="Disordered" evidence="1">
    <location>
        <begin position="578"/>
        <end position="699"/>
    </location>
</feature>
<evidence type="ECO:0000259" key="3">
    <source>
        <dbReference type="PROSITE" id="PS50222"/>
    </source>
</evidence>
<accession>A0A8C8FFD6</accession>
<feature type="compositionally biased region" description="Basic residues" evidence="1">
    <location>
        <begin position="185"/>
        <end position="206"/>
    </location>
</feature>
<evidence type="ECO:0000259" key="2">
    <source>
        <dbReference type="PROSITE" id="PS50076"/>
    </source>
</evidence>
<dbReference type="PROSITE" id="PS50076">
    <property type="entry name" value="DNAJ_2"/>
    <property type="match status" value="1"/>
</dbReference>
<dbReference type="InterPro" id="IPR001623">
    <property type="entry name" value="DnaJ_domain"/>
</dbReference>
<dbReference type="CDD" id="cd06257">
    <property type="entry name" value="DnaJ"/>
    <property type="match status" value="1"/>
</dbReference>
<dbReference type="Gene3D" id="1.10.238.10">
    <property type="entry name" value="EF-hand"/>
    <property type="match status" value="1"/>
</dbReference>
<feature type="compositionally biased region" description="Low complexity" evidence="1">
    <location>
        <begin position="168"/>
        <end position="181"/>
    </location>
</feature>
<dbReference type="InterPro" id="IPR002048">
    <property type="entry name" value="EF_hand_dom"/>
</dbReference>
<dbReference type="InterPro" id="IPR052317">
    <property type="entry name" value="Viral_replicn-host_int_reg"/>
</dbReference>
<dbReference type="AlphaFoldDB" id="A0A8C8FFD6"/>